<evidence type="ECO:0000313" key="2">
    <source>
        <dbReference type="Proteomes" id="UP001501676"/>
    </source>
</evidence>
<protein>
    <submittedName>
        <fullName evidence="1">Uncharacterized protein</fullName>
    </submittedName>
</protein>
<evidence type="ECO:0000313" key="1">
    <source>
        <dbReference type="EMBL" id="GAA3383292.1"/>
    </source>
</evidence>
<organism evidence="1 2">
    <name type="scientific">Cryptosporangium minutisporangium</name>
    <dbReference type="NCBI Taxonomy" id="113569"/>
    <lineage>
        <taxon>Bacteria</taxon>
        <taxon>Bacillati</taxon>
        <taxon>Actinomycetota</taxon>
        <taxon>Actinomycetes</taxon>
        <taxon>Cryptosporangiales</taxon>
        <taxon>Cryptosporangiaceae</taxon>
        <taxon>Cryptosporangium</taxon>
    </lineage>
</organism>
<proteinExistence type="predicted"/>
<accession>A0ABP6SSB0</accession>
<sequence>MPLGLLKMVLGLAMTAAAIAGGFVIHAAGGGIPAMLLWALPGLYLVDWGAPMIADGATDLWTRYGWRELRSGRALELRPDGVRYTAALPLDAGADVPPPDVVAGWDQVSAAAFRPGAAQSWWFCLDLADGVWPAERTHALVATYRAGGGDSRPSRATADRRLGETLDWFGTPLAVNTLICPGGHVRRIDRALRKWTGGRLRCRAAEPPWWRPPHVPGGWKTR</sequence>
<comment type="caution">
    <text evidence="1">The sequence shown here is derived from an EMBL/GenBank/DDBJ whole genome shotgun (WGS) entry which is preliminary data.</text>
</comment>
<keyword evidence="2" id="KW-1185">Reference proteome</keyword>
<name>A0ABP6SSB0_9ACTN</name>
<reference evidence="2" key="1">
    <citation type="journal article" date="2019" name="Int. J. Syst. Evol. Microbiol.">
        <title>The Global Catalogue of Microorganisms (GCM) 10K type strain sequencing project: providing services to taxonomists for standard genome sequencing and annotation.</title>
        <authorList>
            <consortium name="The Broad Institute Genomics Platform"/>
            <consortium name="The Broad Institute Genome Sequencing Center for Infectious Disease"/>
            <person name="Wu L."/>
            <person name="Ma J."/>
        </authorList>
    </citation>
    <scope>NUCLEOTIDE SEQUENCE [LARGE SCALE GENOMIC DNA]</scope>
    <source>
        <strain evidence="2">JCM 9458</strain>
    </source>
</reference>
<gene>
    <name evidence="1" type="ORF">GCM10020369_08610</name>
</gene>
<dbReference type="EMBL" id="BAAAYN010000005">
    <property type="protein sequence ID" value="GAA3383292.1"/>
    <property type="molecule type" value="Genomic_DNA"/>
</dbReference>
<dbReference type="Proteomes" id="UP001501676">
    <property type="component" value="Unassembled WGS sequence"/>
</dbReference>